<proteinExistence type="predicted"/>
<gene>
    <name evidence="1" type="ORF">G4L02_000086</name>
    <name evidence="2" type="ORF">G4Y23_003462</name>
</gene>
<evidence type="ECO:0000313" key="2">
    <source>
        <dbReference type="EMBL" id="HAE9562685.1"/>
    </source>
</evidence>
<reference evidence="2" key="1">
    <citation type="journal article" date="2018" name="Genome Biol.">
        <title>SKESA: strategic k-mer extension for scrupulous assemblies.</title>
        <authorList>
            <person name="Souvorov A."/>
            <person name="Agarwala R."/>
            <person name="Lipman D.J."/>
        </authorList>
    </citation>
    <scope>NUCLEOTIDE SEQUENCE</scope>
    <source>
        <strain evidence="2">13-2733</strain>
        <strain evidence="1">13-2740</strain>
    </source>
</reference>
<dbReference type="EMBL" id="DAATPN010000008">
    <property type="protein sequence ID" value="HAE9562685.1"/>
    <property type="molecule type" value="Genomic_DNA"/>
</dbReference>
<organism evidence="2">
    <name type="scientific">Salmonella enterica subsp. enterica serovar Braenderup</name>
    <dbReference type="NCBI Taxonomy" id="149391"/>
    <lineage>
        <taxon>Bacteria</taxon>
        <taxon>Pseudomonadati</taxon>
        <taxon>Pseudomonadota</taxon>
        <taxon>Gammaproteobacteria</taxon>
        <taxon>Enterobacterales</taxon>
        <taxon>Enterobacteriaceae</taxon>
        <taxon>Salmonella</taxon>
    </lineage>
</organism>
<evidence type="ECO:0000313" key="1">
    <source>
        <dbReference type="EMBL" id="HAE6744446.1"/>
    </source>
</evidence>
<reference evidence="2" key="2">
    <citation type="submission" date="2018-07" db="EMBL/GenBank/DDBJ databases">
        <authorList>
            <consortium name="NCBI Pathogen Detection Project"/>
        </authorList>
    </citation>
    <scope>NUCLEOTIDE SEQUENCE</scope>
    <source>
        <strain evidence="2">13-2733</strain>
        <strain evidence="1">13-2740</strain>
    </source>
</reference>
<dbReference type="EMBL" id="DAASRW010000001">
    <property type="protein sequence ID" value="HAE6744446.1"/>
    <property type="molecule type" value="Genomic_DNA"/>
</dbReference>
<comment type="caution">
    <text evidence="2">The sequence shown here is derived from an EMBL/GenBank/DDBJ whole genome shotgun (WGS) entry which is preliminary data.</text>
</comment>
<name>A0A739INP1_SALET</name>
<sequence>MSHSKGTQSLANRCKALCVPFLSHHASSQVDPLSNAKLPPLKTHYFF</sequence>
<dbReference type="AlphaFoldDB" id="A0A739INP1"/>
<protein>
    <submittedName>
        <fullName evidence="2">Uncharacterized protein</fullName>
    </submittedName>
</protein>
<accession>A0A739INP1</accession>